<dbReference type="InterPro" id="IPR038750">
    <property type="entry name" value="YczE/YyaS-like"/>
</dbReference>
<name>V6IYF9_9BACL</name>
<proteinExistence type="predicted"/>
<feature type="transmembrane region" description="Helical" evidence="1">
    <location>
        <begin position="43"/>
        <end position="63"/>
    </location>
</feature>
<dbReference type="PANTHER" id="PTHR40078">
    <property type="entry name" value="INTEGRAL MEMBRANE PROTEIN-RELATED"/>
    <property type="match status" value="1"/>
</dbReference>
<evidence type="ECO:0000313" key="2">
    <source>
        <dbReference type="EMBL" id="EST12425.1"/>
    </source>
</evidence>
<dbReference type="PANTHER" id="PTHR40078:SF1">
    <property type="entry name" value="INTEGRAL MEMBRANE PROTEIN"/>
    <property type="match status" value="1"/>
</dbReference>
<keyword evidence="1" id="KW-1133">Transmembrane helix</keyword>
<dbReference type="AlphaFoldDB" id="V6IYF9"/>
<evidence type="ECO:0000313" key="3">
    <source>
        <dbReference type="Proteomes" id="UP000018296"/>
    </source>
</evidence>
<gene>
    <name evidence="2" type="ORF">P343_07285</name>
</gene>
<keyword evidence="1" id="KW-0812">Transmembrane</keyword>
<comment type="caution">
    <text evidence="2">The sequence shown here is derived from an EMBL/GenBank/DDBJ whole genome shotgun (WGS) entry which is preliminary data.</text>
</comment>
<dbReference type="RefSeq" id="WP_023509732.1">
    <property type="nucleotide sequence ID" value="NZ_AWTC01000005.1"/>
</dbReference>
<dbReference type="EMBL" id="AWTC01000005">
    <property type="protein sequence ID" value="EST12425.1"/>
    <property type="molecule type" value="Genomic_DNA"/>
</dbReference>
<feature type="transmembrane region" description="Helical" evidence="1">
    <location>
        <begin position="157"/>
        <end position="184"/>
    </location>
</feature>
<protein>
    <submittedName>
        <fullName evidence="2">Membrane protein</fullName>
    </submittedName>
</protein>
<sequence length="227" mass="24919">MKITMNLAKLFLGLFLFSLGAVCTINAHLGLQPWDVLHQGLSRTLHMTIGMANILVAFLIVIVNRIFGEKIGFGTLANMLFIGLFMDMLMLNHLVPEFQNLSARILMVLAGLVIISFGTYLYISAGFGAGPRDGLMVVLARKTKQSVRLIRTCNEGVALLLGWILGGSVGIGTVIMVSLIGIFVQATFKLCRFDVKTVHHIYLDRHMFEGFVSKNGQMNGGNDHHAI</sequence>
<dbReference type="STRING" id="1395513.P343_07285"/>
<evidence type="ECO:0000256" key="1">
    <source>
        <dbReference type="SAM" id="Phobius"/>
    </source>
</evidence>
<reference evidence="2 3" key="1">
    <citation type="journal article" date="2013" name="Genome Announc.">
        <title>Genome Sequence of Sporolactobacillus laevolacticus DSM442, an Efficient Polymer-Grade D-Lactate Producer from Agricultural Waste Cottonseed as a Nitrogen Source.</title>
        <authorList>
            <person name="Wang H."/>
            <person name="Wang L."/>
            <person name="Ju J."/>
            <person name="Yu B."/>
            <person name="Ma Y."/>
        </authorList>
    </citation>
    <scope>NUCLEOTIDE SEQUENCE [LARGE SCALE GENOMIC DNA]</scope>
    <source>
        <strain evidence="2 3">DSM 442</strain>
    </source>
</reference>
<keyword evidence="3" id="KW-1185">Reference proteome</keyword>
<organism evidence="2 3">
    <name type="scientific">Sporolactobacillus laevolacticus DSM 442</name>
    <dbReference type="NCBI Taxonomy" id="1395513"/>
    <lineage>
        <taxon>Bacteria</taxon>
        <taxon>Bacillati</taxon>
        <taxon>Bacillota</taxon>
        <taxon>Bacilli</taxon>
        <taxon>Bacillales</taxon>
        <taxon>Sporolactobacillaceae</taxon>
        <taxon>Sporolactobacillus</taxon>
    </lineage>
</organism>
<accession>V6IYF9</accession>
<feature type="transmembrane region" description="Helical" evidence="1">
    <location>
        <begin position="101"/>
        <end position="123"/>
    </location>
</feature>
<dbReference type="eggNOG" id="COG2364">
    <property type="taxonomic scope" value="Bacteria"/>
</dbReference>
<dbReference type="Proteomes" id="UP000018296">
    <property type="component" value="Unassembled WGS sequence"/>
</dbReference>
<dbReference type="PATRIC" id="fig|1395513.3.peg.1480"/>
<feature type="transmembrane region" description="Helical" evidence="1">
    <location>
        <begin position="75"/>
        <end position="95"/>
    </location>
</feature>
<dbReference type="Pfam" id="PF19700">
    <property type="entry name" value="DUF6198"/>
    <property type="match status" value="1"/>
</dbReference>
<keyword evidence="1" id="KW-0472">Membrane</keyword>